<organism evidence="1 2">
    <name type="scientific">Sarcoptes scabiei</name>
    <name type="common">Itch mite</name>
    <name type="synonym">Acarus scabiei</name>
    <dbReference type="NCBI Taxonomy" id="52283"/>
    <lineage>
        <taxon>Eukaryota</taxon>
        <taxon>Metazoa</taxon>
        <taxon>Ecdysozoa</taxon>
        <taxon>Arthropoda</taxon>
        <taxon>Chelicerata</taxon>
        <taxon>Arachnida</taxon>
        <taxon>Acari</taxon>
        <taxon>Acariformes</taxon>
        <taxon>Sarcoptiformes</taxon>
        <taxon>Astigmata</taxon>
        <taxon>Psoroptidia</taxon>
        <taxon>Sarcoptoidea</taxon>
        <taxon>Sarcoptidae</taxon>
        <taxon>Sarcoptinae</taxon>
        <taxon>Sarcoptes</taxon>
    </lineage>
</organism>
<reference evidence="1 2" key="1">
    <citation type="journal article" date="2015" name="Parasit. Vectors">
        <title>Draft genome of the scabies mite.</title>
        <authorList>
            <person name="Rider S.D.Jr."/>
            <person name="Morgan M.S."/>
            <person name="Arlian L.G."/>
        </authorList>
    </citation>
    <scope>NUCLEOTIDE SEQUENCE [LARGE SCALE GENOMIC DNA]</scope>
    <source>
        <strain evidence="1">Arlian Lab</strain>
    </source>
</reference>
<dbReference type="VEuPathDB" id="VectorBase:SSCA004552"/>
<dbReference type="AlphaFoldDB" id="A0A132A141"/>
<comment type="caution">
    <text evidence="1">The sequence shown here is derived from an EMBL/GenBank/DDBJ whole genome shotgun (WGS) entry which is preliminary data.</text>
</comment>
<protein>
    <submittedName>
        <fullName evidence="1">Uncharacterized protein</fullName>
    </submittedName>
</protein>
<sequence length="66" mass="7821">MQIIVHLIPSTSSKQSNHFILNEDIISNRTTFPTYSLLFYVSSLWKDYKDGDVIIPRYHEVELHRL</sequence>
<proteinExistence type="predicted"/>
<evidence type="ECO:0000313" key="1">
    <source>
        <dbReference type="EMBL" id="KPM04641.1"/>
    </source>
</evidence>
<gene>
    <name evidence="1" type="ORF">QR98_0030920</name>
</gene>
<evidence type="ECO:0000313" key="2">
    <source>
        <dbReference type="Proteomes" id="UP000616769"/>
    </source>
</evidence>
<dbReference type="Proteomes" id="UP000616769">
    <property type="component" value="Unassembled WGS sequence"/>
</dbReference>
<dbReference type="EMBL" id="JXLN01009655">
    <property type="protein sequence ID" value="KPM04641.1"/>
    <property type="molecule type" value="Genomic_DNA"/>
</dbReference>
<accession>A0A132A141</accession>
<name>A0A132A141_SARSC</name>